<evidence type="ECO:0000256" key="1">
    <source>
        <dbReference type="SAM" id="MobiDB-lite"/>
    </source>
</evidence>
<reference evidence="2" key="2">
    <citation type="journal article" date="2024" name="Plant">
        <title>Genomic evolution and insights into agronomic trait innovations of Sesamum species.</title>
        <authorList>
            <person name="Miao H."/>
            <person name="Wang L."/>
            <person name="Qu L."/>
            <person name="Liu H."/>
            <person name="Sun Y."/>
            <person name="Le M."/>
            <person name="Wang Q."/>
            <person name="Wei S."/>
            <person name="Zheng Y."/>
            <person name="Lin W."/>
            <person name="Duan Y."/>
            <person name="Cao H."/>
            <person name="Xiong S."/>
            <person name="Wang X."/>
            <person name="Wei L."/>
            <person name="Li C."/>
            <person name="Ma Q."/>
            <person name="Ju M."/>
            <person name="Zhao R."/>
            <person name="Li G."/>
            <person name="Mu C."/>
            <person name="Tian Q."/>
            <person name="Mei H."/>
            <person name="Zhang T."/>
            <person name="Gao T."/>
            <person name="Zhang H."/>
        </authorList>
    </citation>
    <scope>NUCLEOTIDE SEQUENCE</scope>
    <source>
        <strain evidence="2">G02</strain>
    </source>
</reference>
<gene>
    <name evidence="2" type="ORF">Sradi_0796300</name>
</gene>
<protein>
    <submittedName>
        <fullName evidence="2">Uncharacterized protein</fullName>
    </submittedName>
</protein>
<feature type="region of interest" description="Disordered" evidence="1">
    <location>
        <begin position="1"/>
        <end position="23"/>
    </location>
</feature>
<dbReference type="EMBL" id="JACGWJ010000003">
    <property type="protein sequence ID" value="KAL0431703.1"/>
    <property type="molecule type" value="Genomic_DNA"/>
</dbReference>
<evidence type="ECO:0000313" key="2">
    <source>
        <dbReference type="EMBL" id="KAL0431703.1"/>
    </source>
</evidence>
<sequence>MLNSTAPDVSGPEKINSTEKPADSDVVVDKLALLEAPQETMTMDEPVMCQHDDHPLVETRSLENVRRWKVISFCTRN</sequence>
<proteinExistence type="predicted"/>
<dbReference type="AlphaFoldDB" id="A0AAW2VR54"/>
<name>A0AAW2VR54_SESRA</name>
<organism evidence="2">
    <name type="scientific">Sesamum radiatum</name>
    <name type="common">Black benniseed</name>
    <dbReference type="NCBI Taxonomy" id="300843"/>
    <lineage>
        <taxon>Eukaryota</taxon>
        <taxon>Viridiplantae</taxon>
        <taxon>Streptophyta</taxon>
        <taxon>Embryophyta</taxon>
        <taxon>Tracheophyta</taxon>
        <taxon>Spermatophyta</taxon>
        <taxon>Magnoliopsida</taxon>
        <taxon>eudicotyledons</taxon>
        <taxon>Gunneridae</taxon>
        <taxon>Pentapetalae</taxon>
        <taxon>asterids</taxon>
        <taxon>lamiids</taxon>
        <taxon>Lamiales</taxon>
        <taxon>Pedaliaceae</taxon>
        <taxon>Sesamum</taxon>
    </lineage>
</organism>
<comment type="caution">
    <text evidence="2">The sequence shown here is derived from an EMBL/GenBank/DDBJ whole genome shotgun (WGS) entry which is preliminary data.</text>
</comment>
<accession>A0AAW2VR54</accession>
<reference evidence="2" key="1">
    <citation type="submission" date="2020-06" db="EMBL/GenBank/DDBJ databases">
        <authorList>
            <person name="Li T."/>
            <person name="Hu X."/>
            <person name="Zhang T."/>
            <person name="Song X."/>
            <person name="Zhang H."/>
            <person name="Dai N."/>
            <person name="Sheng W."/>
            <person name="Hou X."/>
            <person name="Wei L."/>
        </authorList>
    </citation>
    <scope>NUCLEOTIDE SEQUENCE</scope>
    <source>
        <strain evidence="2">G02</strain>
        <tissue evidence="2">Leaf</tissue>
    </source>
</reference>